<name>A0A4Q7MHA2_9BACT</name>
<dbReference type="GO" id="GO:0009055">
    <property type="term" value="F:electron transfer activity"/>
    <property type="evidence" value="ECO:0007669"/>
    <property type="project" value="InterPro"/>
</dbReference>
<dbReference type="GO" id="GO:0020037">
    <property type="term" value="F:heme binding"/>
    <property type="evidence" value="ECO:0007669"/>
    <property type="project" value="InterPro"/>
</dbReference>
<evidence type="ECO:0000259" key="6">
    <source>
        <dbReference type="PROSITE" id="PS51007"/>
    </source>
</evidence>
<protein>
    <submittedName>
        <fullName evidence="7">Mono/diheme cytochrome c family protein</fullName>
    </submittedName>
</protein>
<dbReference type="SUPFAM" id="SSF46626">
    <property type="entry name" value="Cytochrome c"/>
    <property type="match status" value="1"/>
</dbReference>
<dbReference type="PANTHER" id="PTHR35008:SF4">
    <property type="entry name" value="BLL4482 PROTEIN"/>
    <property type="match status" value="1"/>
</dbReference>
<keyword evidence="8" id="KW-1185">Reference proteome</keyword>
<sequence length="154" mass="16733">MKKVVFAAIAGIGLVILMAAQTKPAQTKPTQTIPGQTKPAAIAKKTMTDGKKVYDTYCLACHQADGGGVPRLNPPLQRTSFVLGDKKRLIEIVLKGMNEEIEIDGEVYDNNMSAHNFLTDQQVADVLTYVRNSFTNKASAVTPAEVKTVRSKLK</sequence>
<dbReference type="Pfam" id="PF00034">
    <property type="entry name" value="Cytochrom_C"/>
    <property type="match status" value="1"/>
</dbReference>
<keyword evidence="1 4" id="KW-0349">Heme</keyword>
<comment type="caution">
    <text evidence="7">The sequence shown here is derived from an EMBL/GenBank/DDBJ whole genome shotgun (WGS) entry which is preliminary data.</text>
</comment>
<evidence type="ECO:0000313" key="7">
    <source>
        <dbReference type="EMBL" id="RZS66893.1"/>
    </source>
</evidence>
<feature type="domain" description="Cytochrome c" evidence="6">
    <location>
        <begin position="45"/>
        <end position="134"/>
    </location>
</feature>
<feature type="signal peptide" evidence="5">
    <location>
        <begin position="1"/>
        <end position="25"/>
    </location>
</feature>
<feature type="chain" id="PRO_5020367973" evidence="5">
    <location>
        <begin position="26"/>
        <end position="154"/>
    </location>
</feature>
<proteinExistence type="predicted"/>
<accession>A0A4Q7MHA2</accession>
<keyword evidence="2 4" id="KW-0479">Metal-binding</keyword>
<organism evidence="7 8">
    <name type="scientific">Pseudobacter ginsenosidimutans</name>
    <dbReference type="NCBI Taxonomy" id="661488"/>
    <lineage>
        <taxon>Bacteria</taxon>
        <taxon>Pseudomonadati</taxon>
        <taxon>Bacteroidota</taxon>
        <taxon>Chitinophagia</taxon>
        <taxon>Chitinophagales</taxon>
        <taxon>Chitinophagaceae</taxon>
        <taxon>Pseudobacter</taxon>
    </lineage>
</organism>
<evidence type="ECO:0000256" key="3">
    <source>
        <dbReference type="ARBA" id="ARBA00023004"/>
    </source>
</evidence>
<dbReference type="InterPro" id="IPR051459">
    <property type="entry name" value="Cytochrome_c-type_DH"/>
</dbReference>
<dbReference type="RefSeq" id="WP_130543788.1">
    <property type="nucleotide sequence ID" value="NZ_CP042431.1"/>
</dbReference>
<reference evidence="7 8" key="1">
    <citation type="submission" date="2019-02" db="EMBL/GenBank/DDBJ databases">
        <title>Genomic Encyclopedia of Type Strains, Phase IV (KMG-IV): sequencing the most valuable type-strain genomes for metagenomic binning, comparative biology and taxonomic classification.</title>
        <authorList>
            <person name="Goeker M."/>
        </authorList>
    </citation>
    <scope>NUCLEOTIDE SEQUENCE [LARGE SCALE GENOMIC DNA]</scope>
    <source>
        <strain evidence="7 8">DSM 18116</strain>
    </source>
</reference>
<evidence type="ECO:0000256" key="5">
    <source>
        <dbReference type="SAM" id="SignalP"/>
    </source>
</evidence>
<evidence type="ECO:0000256" key="1">
    <source>
        <dbReference type="ARBA" id="ARBA00022617"/>
    </source>
</evidence>
<evidence type="ECO:0000256" key="4">
    <source>
        <dbReference type="PROSITE-ProRule" id="PRU00433"/>
    </source>
</evidence>
<gene>
    <name evidence="7" type="ORF">EV199_5277</name>
</gene>
<evidence type="ECO:0000256" key="2">
    <source>
        <dbReference type="ARBA" id="ARBA00022723"/>
    </source>
</evidence>
<dbReference type="OrthoDB" id="9811395at2"/>
<dbReference type="Gene3D" id="1.10.760.10">
    <property type="entry name" value="Cytochrome c-like domain"/>
    <property type="match status" value="1"/>
</dbReference>
<keyword evidence="5" id="KW-0732">Signal</keyword>
<evidence type="ECO:0000313" key="8">
    <source>
        <dbReference type="Proteomes" id="UP000293874"/>
    </source>
</evidence>
<keyword evidence="3 4" id="KW-0408">Iron</keyword>
<dbReference type="PROSITE" id="PS51007">
    <property type="entry name" value="CYTC"/>
    <property type="match status" value="1"/>
</dbReference>
<dbReference type="InterPro" id="IPR036909">
    <property type="entry name" value="Cyt_c-like_dom_sf"/>
</dbReference>
<dbReference type="GO" id="GO:0046872">
    <property type="term" value="F:metal ion binding"/>
    <property type="evidence" value="ECO:0007669"/>
    <property type="project" value="UniProtKB-KW"/>
</dbReference>
<dbReference type="Proteomes" id="UP000293874">
    <property type="component" value="Unassembled WGS sequence"/>
</dbReference>
<dbReference type="InterPro" id="IPR009056">
    <property type="entry name" value="Cyt_c-like_dom"/>
</dbReference>
<dbReference type="AlphaFoldDB" id="A0A4Q7MHA2"/>
<dbReference type="PANTHER" id="PTHR35008">
    <property type="entry name" value="BLL4482 PROTEIN-RELATED"/>
    <property type="match status" value="1"/>
</dbReference>
<dbReference type="EMBL" id="SGXA01000004">
    <property type="protein sequence ID" value="RZS66893.1"/>
    <property type="molecule type" value="Genomic_DNA"/>
</dbReference>